<name>A0ABR2Z5B9_9AGAR</name>
<dbReference type="PANTHER" id="PTHR45348">
    <property type="entry name" value="HYPOTHETICAL OXIDOREDUCTASE (EUROFUNG)"/>
    <property type="match status" value="1"/>
</dbReference>
<reference evidence="2 3" key="1">
    <citation type="submission" date="2024-05" db="EMBL/GenBank/DDBJ databases">
        <title>A draft genome resource for the thread blight pathogen Marasmius tenuissimus strain MS-2.</title>
        <authorList>
            <person name="Yulfo-Soto G.E."/>
            <person name="Baruah I.K."/>
            <person name="Amoako-Attah I."/>
            <person name="Bukari Y."/>
            <person name="Meinhardt L.W."/>
            <person name="Bailey B.A."/>
            <person name="Cohen S.P."/>
        </authorList>
    </citation>
    <scope>NUCLEOTIDE SEQUENCE [LARGE SCALE GENOMIC DNA]</scope>
    <source>
        <strain evidence="2 3">MS-2</strain>
    </source>
</reference>
<dbReference type="InterPro" id="IPR020843">
    <property type="entry name" value="ER"/>
</dbReference>
<comment type="caution">
    <text evidence="2">The sequence shown here is derived from an EMBL/GenBank/DDBJ whole genome shotgun (WGS) entry which is preliminary data.</text>
</comment>
<dbReference type="InterPro" id="IPR036291">
    <property type="entry name" value="NAD(P)-bd_dom_sf"/>
</dbReference>
<dbReference type="InterPro" id="IPR013149">
    <property type="entry name" value="ADH-like_C"/>
</dbReference>
<evidence type="ECO:0000313" key="2">
    <source>
        <dbReference type="EMBL" id="KAL0056775.1"/>
    </source>
</evidence>
<proteinExistence type="predicted"/>
<dbReference type="Gene3D" id="3.90.180.10">
    <property type="entry name" value="Medium-chain alcohol dehydrogenases, catalytic domain"/>
    <property type="match status" value="1"/>
</dbReference>
<keyword evidence="3" id="KW-1185">Reference proteome</keyword>
<dbReference type="EMBL" id="JBBXMP010000968">
    <property type="protein sequence ID" value="KAL0056775.1"/>
    <property type="molecule type" value="Genomic_DNA"/>
</dbReference>
<evidence type="ECO:0000313" key="3">
    <source>
        <dbReference type="Proteomes" id="UP001437256"/>
    </source>
</evidence>
<dbReference type="SUPFAM" id="SSF50129">
    <property type="entry name" value="GroES-like"/>
    <property type="match status" value="1"/>
</dbReference>
<dbReference type="InterPro" id="IPR011032">
    <property type="entry name" value="GroES-like_sf"/>
</dbReference>
<dbReference type="PANTHER" id="PTHR45348:SF2">
    <property type="entry name" value="ZINC-TYPE ALCOHOL DEHYDROGENASE-LIKE PROTEIN C2E1P3.01"/>
    <property type="match status" value="1"/>
</dbReference>
<evidence type="ECO:0000259" key="1">
    <source>
        <dbReference type="SMART" id="SM00829"/>
    </source>
</evidence>
<dbReference type="CDD" id="cd08249">
    <property type="entry name" value="enoyl_reductase_like"/>
    <property type="match status" value="1"/>
</dbReference>
<protein>
    <recommendedName>
        <fullName evidence="1">Enoyl reductase (ER) domain-containing protein</fullName>
    </recommendedName>
</protein>
<dbReference type="SUPFAM" id="SSF51735">
    <property type="entry name" value="NAD(P)-binding Rossmann-fold domains"/>
    <property type="match status" value="1"/>
</dbReference>
<organism evidence="2 3">
    <name type="scientific">Marasmius tenuissimus</name>
    <dbReference type="NCBI Taxonomy" id="585030"/>
    <lineage>
        <taxon>Eukaryota</taxon>
        <taxon>Fungi</taxon>
        <taxon>Dikarya</taxon>
        <taxon>Basidiomycota</taxon>
        <taxon>Agaricomycotina</taxon>
        <taxon>Agaricomycetes</taxon>
        <taxon>Agaricomycetidae</taxon>
        <taxon>Agaricales</taxon>
        <taxon>Marasmiineae</taxon>
        <taxon>Marasmiaceae</taxon>
        <taxon>Marasmius</taxon>
    </lineage>
</organism>
<dbReference type="Gene3D" id="3.40.50.720">
    <property type="entry name" value="NAD(P)-binding Rossmann-like Domain"/>
    <property type="match status" value="1"/>
</dbReference>
<dbReference type="InterPro" id="IPR047122">
    <property type="entry name" value="Trans-enoyl_RdTase-like"/>
</dbReference>
<dbReference type="Pfam" id="PF08240">
    <property type="entry name" value="ADH_N"/>
    <property type="match status" value="1"/>
</dbReference>
<gene>
    <name evidence="2" type="ORF">AAF712_016613</name>
</gene>
<accession>A0ABR2Z5B9</accession>
<dbReference type="SMART" id="SM00829">
    <property type="entry name" value="PKS_ER"/>
    <property type="match status" value="1"/>
</dbReference>
<sequence length="361" mass="38486">MSSQKALYLEKKNGAFVLRDRDIPALTASKPGSPVELLVKVHAAAANPIDWKMQKFGLLLKDDQYPLIIGFDVAGEVMAIGEGGDNSAGFVVGDRILFQGTFGPRDDYAGYQQYAKAMADVVSRIPKSVTYTQAASIPVGLSAAANGLFAGFPKGAGLNPTLDESIKYPNQPFLVVGGSTSVGQYIISMSVIQLLRWSGFSPIVTYASAKHASHLKSLGATHVIDRTTIELKDLPTEVKKITQTPLTIVFDSVSAPETQAAGYACVADEGTLVVITPPSVQQQTPGKKVLFADGTVALNLAFGRNLFGKVERWLENGTIVPNRIEELTNGLEGLQEAIERLGDGRVSGVKLVALPQETPSK</sequence>
<dbReference type="InterPro" id="IPR013154">
    <property type="entry name" value="ADH-like_N"/>
</dbReference>
<dbReference type="Proteomes" id="UP001437256">
    <property type="component" value="Unassembled WGS sequence"/>
</dbReference>
<feature type="domain" description="Enoyl reductase (ER)" evidence="1">
    <location>
        <begin position="14"/>
        <end position="353"/>
    </location>
</feature>
<dbReference type="Pfam" id="PF00107">
    <property type="entry name" value="ADH_zinc_N"/>
    <property type="match status" value="1"/>
</dbReference>